<evidence type="ECO:0000259" key="1">
    <source>
        <dbReference type="Pfam" id="PF13454"/>
    </source>
</evidence>
<dbReference type="PANTHER" id="PTHR40254:SF1">
    <property type="entry name" value="BLR0577 PROTEIN"/>
    <property type="match status" value="1"/>
</dbReference>
<reference evidence="2" key="2">
    <citation type="submission" date="2020-09" db="EMBL/GenBank/DDBJ databases">
        <authorList>
            <person name="Sun Q."/>
            <person name="Kim S."/>
        </authorList>
    </citation>
    <scope>NUCLEOTIDE SEQUENCE</scope>
    <source>
        <strain evidence="2">KCTC 42650</strain>
    </source>
</reference>
<dbReference type="InterPro" id="IPR036188">
    <property type="entry name" value="FAD/NAD-bd_sf"/>
</dbReference>
<dbReference type="AlphaFoldDB" id="A0A8J3M7V3"/>
<gene>
    <name evidence="2" type="ORF">GCM10017056_28570</name>
</gene>
<evidence type="ECO:0000313" key="2">
    <source>
        <dbReference type="EMBL" id="GHF55391.1"/>
    </source>
</evidence>
<comment type="caution">
    <text evidence="2">The sequence shown here is derived from an EMBL/GenBank/DDBJ whole genome shotgun (WGS) entry which is preliminary data.</text>
</comment>
<sequence length="473" mass="51500">MRRFIILGGGFTGAATAIQLARHATDPLDICIVEPRETVGGGIAYGGNDPDHRVNGTHELLILFPEDLGHFARWYAADRGLERDPEAFWPATGVTFVRRSDVRRYLGGMVAELARENPSGSRIRHQRGRAVAVARQTKGLKVTLEDGLVLDADTLVLAAAGQSPSVPRGVSAKAAGAPGFIADPLRSGALDGPDRDASVLLVGTGLTAADVIASLARRGHRGPICAISRRGLRPQPQGAAPDIAKLVERLARPMPRFLERHGSKLTLMQTYRALRADLALAEAQGGDAKSAFDDVRDAAARLWPGYSLEEQGRFLRHLKPWYDVYRYRMVPQTGAVLDHLESTGQLTFRRSRFLRADLDGSEFVVTMSGGSEGDWTERFDAIVLCTGPRTLDHSPLFASLQEAGIARPDLLGLGIEVDAENRVHDRDGRPQDDVFAYGLLTRGAFGDMTAIPQIAFRLNATIPALLRRRPVRF</sequence>
<dbReference type="Proteomes" id="UP000626220">
    <property type="component" value="Unassembled WGS sequence"/>
</dbReference>
<organism evidence="2 3">
    <name type="scientific">Seohaeicola zhoushanensis</name>
    <dbReference type="NCBI Taxonomy" id="1569283"/>
    <lineage>
        <taxon>Bacteria</taxon>
        <taxon>Pseudomonadati</taxon>
        <taxon>Pseudomonadota</taxon>
        <taxon>Alphaproteobacteria</taxon>
        <taxon>Rhodobacterales</taxon>
        <taxon>Roseobacteraceae</taxon>
        <taxon>Seohaeicola</taxon>
    </lineage>
</organism>
<dbReference type="Gene3D" id="3.50.50.60">
    <property type="entry name" value="FAD/NAD(P)-binding domain"/>
    <property type="match status" value="1"/>
</dbReference>
<keyword evidence="3" id="KW-1185">Reference proteome</keyword>
<proteinExistence type="predicted"/>
<dbReference type="InterPro" id="IPR052189">
    <property type="entry name" value="L-asp_N-monooxygenase_NS-form"/>
</dbReference>
<dbReference type="RefSeq" id="WP_189680773.1">
    <property type="nucleotide sequence ID" value="NZ_BNCJ01000008.1"/>
</dbReference>
<reference evidence="2" key="1">
    <citation type="journal article" date="2014" name="Int. J. Syst. Evol. Microbiol.">
        <title>Complete genome sequence of Corynebacterium casei LMG S-19264T (=DSM 44701T), isolated from a smear-ripened cheese.</title>
        <authorList>
            <consortium name="US DOE Joint Genome Institute (JGI-PGF)"/>
            <person name="Walter F."/>
            <person name="Albersmeier A."/>
            <person name="Kalinowski J."/>
            <person name="Ruckert C."/>
        </authorList>
    </citation>
    <scope>NUCLEOTIDE SEQUENCE</scope>
    <source>
        <strain evidence="2">KCTC 42650</strain>
    </source>
</reference>
<dbReference type="Pfam" id="PF13454">
    <property type="entry name" value="NAD_binding_9"/>
    <property type="match status" value="1"/>
</dbReference>
<dbReference type="InterPro" id="IPR038732">
    <property type="entry name" value="HpyO/CreE_NAD-binding"/>
</dbReference>
<accession>A0A8J3M7V3</accession>
<evidence type="ECO:0000313" key="3">
    <source>
        <dbReference type="Proteomes" id="UP000626220"/>
    </source>
</evidence>
<name>A0A8J3M7V3_9RHOB</name>
<dbReference type="EMBL" id="BNCJ01000008">
    <property type="protein sequence ID" value="GHF55391.1"/>
    <property type="molecule type" value="Genomic_DNA"/>
</dbReference>
<dbReference type="PANTHER" id="PTHR40254">
    <property type="entry name" value="BLR0577 PROTEIN"/>
    <property type="match status" value="1"/>
</dbReference>
<feature type="domain" description="FAD-dependent urate hydroxylase HpyO/Asp monooxygenase CreE-like FAD/NAD(P)-binding" evidence="1">
    <location>
        <begin position="6"/>
        <end position="159"/>
    </location>
</feature>
<dbReference type="SUPFAM" id="SSF51905">
    <property type="entry name" value="FAD/NAD(P)-binding domain"/>
    <property type="match status" value="1"/>
</dbReference>
<protein>
    <submittedName>
        <fullName evidence="2">FAD-dependent oxidoreductase</fullName>
    </submittedName>
</protein>